<feature type="non-terminal residue" evidence="1">
    <location>
        <position position="67"/>
    </location>
</feature>
<sequence>IQEQLRDRLCIDDDVSFSVRCADDARDGSGPSFTGLRLVAGIDISYPRNREDVAVAALVVQEFPSLK</sequence>
<protein>
    <submittedName>
        <fullName evidence="1">Uncharacterized protein</fullName>
    </submittedName>
</protein>
<evidence type="ECO:0000313" key="2">
    <source>
        <dbReference type="Proteomes" id="UP001145114"/>
    </source>
</evidence>
<reference evidence="1" key="1">
    <citation type="submission" date="2022-06" db="EMBL/GenBank/DDBJ databases">
        <title>Phylogenomic reconstructions and comparative analyses of Kickxellomycotina fungi.</title>
        <authorList>
            <person name="Reynolds N.K."/>
            <person name="Stajich J.E."/>
            <person name="Barry K."/>
            <person name="Grigoriev I.V."/>
            <person name="Crous P."/>
            <person name="Smith M.E."/>
        </authorList>
    </citation>
    <scope>NUCLEOTIDE SEQUENCE</scope>
    <source>
        <strain evidence="1">RSA 2271</strain>
    </source>
</reference>
<evidence type="ECO:0000313" key="1">
    <source>
        <dbReference type="EMBL" id="KAJ1670254.1"/>
    </source>
</evidence>
<gene>
    <name evidence="1" type="ORF">EV182_008328</name>
</gene>
<proteinExistence type="predicted"/>
<comment type="caution">
    <text evidence="1">The sequence shown here is derived from an EMBL/GenBank/DDBJ whole genome shotgun (WGS) entry which is preliminary data.</text>
</comment>
<name>A0ACC1H7F0_9FUNG</name>
<organism evidence="1 2">
    <name type="scientific">Spiromyces aspiralis</name>
    <dbReference type="NCBI Taxonomy" id="68401"/>
    <lineage>
        <taxon>Eukaryota</taxon>
        <taxon>Fungi</taxon>
        <taxon>Fungi incertae sedis</taxon>
        <taxon>Zoopagomycota</taxon>
        <taxon>Kickxellomycotina</taxon>
        <taxon>Kickxellomycetes</taxon>
        <taxon>Kickxellales</taxon>
        <taxon>Kickxellaceae</taxon>
        <taxon>Spiromyces</taxon>
    </lineage>
</organism>
<feature type="non-terminal residue" evidence="1">
    <location>
        <position position="1"/>
    </location>
</feature>
<dbReference type="Proteomes" id="UP001145114">
    <property type="component" value="Unassembled WGS sequence"/>
</dbReference>
<dbReference type="EMBL" id="JAMZIH010009371">
    <property type="protein sequence ID" value="KAJ1670254.1"/>
    <property type="molecule type" value="Genomic_DNA"/>
</dbReference>
<accession>A0ACC1H7F0</accession>
<keyword evidence="2" id="KW-1185">Reference proteome</keyword>